<dbReference type="SUPFAM" id="SSF52096">
    <property type="entry name" value="ClpP/crotonase"/>
    <property type="match status" value="1"/>
</dbReference>
<feature type="domain" description="Peptidase S49" evidence="5">
    <location>
        <begin position="84"/>
        <end position="234"/>
    </location>
</feature>
<evidence type="ECO:0000259" key="5">
    <source>
        <dbReference type="Pfam" id="PF01343"/>
    </source>
</evidence>
<dbReference type="PANTHER" id="PTHR42987:SF7">
    <property type="entry name" value="SIGNAL PEPTIDE PEPTIDASE SPPA-RELATED"/>
    <property type="match status" value="1"/>
</dbReference>
<proteinExistence type="inferred from homology"/>
<evidence type="ECO:0000256" key="2">
    <source>
        <dbReference type="ARBA" id="ARBA00022670"/>
    </source>
</evidence>
<dbReference type="EMBL" id="JAPHEH010000001">
    <property type="protein sequence ID" value="MDG4475580.1"/>
    <property type="molecule type" value="Genomic_DNA"/>
</dbReference>
<dbReference type="GO" id="GO:0004176">
    <property type="term" value="F:ATP-dependent peptidase activity"/>
    <property type="evidence" value="ECO:0007669"/>
    <property type="project" value="InterPro"/>
</dbReference>
<dbReference type="Pfam" id="PF01343">
    <property type="entry name" value="Peptidase_S49"/>
    <property type="match status" value="1"/>
</dbReference>
<keyword evidence="4" id="KW-0720">Serine protease</keyword>
<protein>
    <submittedName>
        <fullName evidence="6">Signal peptide peptidase SppA</fullName>
    </submittedName>
</protein>
<dbReference type="Gene3D" id="3.90.226.10">
    <property type="entry name" value="2-enoyl-CoA Hydratase, Chain A, domain 1"/>
    <property type="match status" value="2"/>
</dbReference>
<keyword evidence="3" id="KW-0378">Hydrolase</keyword>
<dbReference type="AlphaFoldDB" id="A0A9X4RLQ4"/>
<evidence type="ECO:0000256" key="3">
    <source>
        <dbReference type="ARBA" id="ARBA00022801"/>
    </source>
</evidence>
<name>A0A9X4RLQ4_9BACT</name>
<reference evidence="6" key="2">
    <citation type="submission" date="2022-10" db="EMBL/GenBank/DDBJ databases">
        <authorList>
            <person name="Aronson H.S."/>
        </authorList>
    </citation>
    <scope>NUCLEOTIDE SEQUENCE</scope>
    <source>
        <strain evidence="6">RS19-109</strain>
    </source>
</reference>
<dbReference type="InterPro" id="IPR001907">
    <property type="entry name" value="ClpP"/>
</dbReference>
<keyword evidence="7" id="KW-1185">Reference proteome</keyword>
<comment type="caution">
    <text evidence="6">The sequence shown here is derived from an EMBL/GenBank/DDBJ whole genome shotgun (WGS) entry which is preliminary data.</text>
</comment>
<keyword evidence="2" id="KW-0645">Protease</keyword>
<organism evidence="6 7">
    <name type="scientific">Thiovibrio frasassiensis</name>
    <dbReference type="NCBI Taxonomy" id="2984131"/>
    <lineage>
        <taxon>Bacteria</taxon>
        <taxon>Pseudomonadati</taxon>
        <taxon>Thermodesulfobacteriota</taxon>
        <taxon>Desulfobulbia</taxon>
        <taxon>Desulfobulbales</taxon>
        <taxon>Thiovibrionaceae</taxon>
        <taxon>Thiovibrio</taxon>
    </lineage>
</organism>
<reference evidence="6" key="1">
    <citation type="journal article" date="2022" name="bioRxiv">
        <title>Thiovibrio frasassiensisgen. nov., sp. nov., an autotrophic, elemental sulfur disproportionating bacterium isolated from sulfidic karst sediment, and proposal of Thiovibrionaceae fam. nov.</title>
        <authorList>
            <person name="Aronson H."/>
            <person name="Thomas C."/>
            <person name="Bhattacharyya M."/>
            <person name="Eckstein S."/>
            <person name="Jensen S."/>
            <person name="Barco R."/>
            <person name="Macalady J."/>
            <person name="Amend J."/>
        </authorList>
    </citation>
    <scope>NUCLEOTIDE SEQUENCE</scope>
    <source>
        <strain evidence="6">RS19-109</strain>
    </source>
</reference>
<dbReference type="CDD" id="cd07023">
    <property type="entry name" value="S49_Sppa_N_C"/>
    <property type="match status" value="1"/>
</dbReference>
<evidence type="ECO:0000256" key="4">
    <source>
        <dbReference type="ARBA" id="ARBA00022825"/>
    </source>
</evidence>
<dbReference type="Proteomes" id="UP001154240">
    <property type="component" value="Unassembled WGS sequence"/>
</dbReference>
<dbReference type="NCBIfam" id="TIGR00706">
    <property type="entry name" value="SppA_dom"/>
    <property type="match status" value="1"/>
</dbReference>
<dbReference type="PANTHER" id="PTHR42987">
    <property type="entry name" value="PEPTIDASE S49"/>
    <property type="match status" value="1"/>
</dbReference>
<dbReference type="GO" id="GO:0006508">
    <property type="term" value="P:proteolysis"/>
    <property type="evidence" value="ECO:0007669"/>
    <property type="project" value="UniProtKB-KW"/>
</dbReference>
<comment type="similarity">
    <text evidence="1">Belongs to the peptidase S49 family.</text>
</comment>
<dbReference type="GO" id="GO:0004252">
    <property type="term" value="F:serine-type endopeptidase activity"/>
    <property type="evidence" value="ECO:0007669"/>
    <property type="project" value="InterPro"/>
</dbReference>
<dbReference type="InterPro" id="IPR047272">
    <property type="entry name" value="S49_SppA_C"/>
</dbReference>
<sequence length="284" mass="30784">MLFFWGGITFFITSLTSPSKSELFLKEGIGVIEVKGVILESEEILQNLVAFREEPKIKAIVLRIDSPGGAVGASQEIYDEVRRTSTVKPVVASMGSVAASGGLYVSLGASKIVANPGTLTGSMGVILKFANLEGLFDKIGYKNEVVKSGRLKDIGSPSRSMTAEERQMLQGMIDIVQTQFVQAVSESRSLPVAEVRKIADGRIFSGQQAKEYGMVDQLGNFSDAVMLAAELAGMKDEKMPELIYPQGDDFSFLRLMTGKKSESLLQQTGLSGPMLAYEWTGTFR</sequence>
<accession>A0A9X4RLQ4</accession>
<dbReference type="InterPro" id="IPR002142">
    <property type="entry name" value="Peptidase_S49"/>
</dbReference>
<evidence type="ECO:0000313" key="6">
    <source>
        <dbReference type="EMBL" id="MDG4475580.1"/>
    </source>
</evidence>
<evidence type="ECO:0000256" key="1">
    <source>
        <dbReference type="ARBA" id="ARBA00008683"/>
    </source>
</evidence>
<evidence type="ECO:0000313" key="7">
    <source>
        <dbReference type="Proteomes" id="UP001154240"/>
    </source>
</evidence>
<gene>
    <name evidence="6" type="primary">sppA</name>
    <name evidence="6" type="ORF">OLX77_05320</name>
</gene>
<dbReference type="InterPro" id="IPR004635">
    <property type="entry name" value="Pept_S49_SppA"/>
</dbReference>
<dbReference type="RefSeq" id="WP_307632553.1">
    <property type="nucleotide sequence ID" value="NZ_JAPHEH010000001.1"/>
</dbReference>
<dbReference type="InterPro" id="IPR029045">
    <property type="entry name" value="ClpP/crotonase-like_dom_sf"/>
</dbReference>
<dbReference type="PRINTS" id="PR00127">
    <property type="entry name" value="CLPPROTEASEP"/>
</dbReference>